<gene>
    <name evidence="1" type="ORF">CJ263_04355</name>
</gene>
<dbReference type="AlphaFoldDB" id="A0A223V297"/>
<dbReference type="EMBL" id="CP022957">
    <property type="protein sequence ID" value="ASV29515.1"/>
    <property type="molecule type" value="Genomic_DNA"/>
</dbReference>
<evidence type="ECO:0000313" key="2">
    <source>
        <dbReference type="Proteomes" id="UP000215244"/>
    </source>
</evidence>
<sequence>MYNVSDEEVIVLGRCTATASTDFSILIDRSGIEERPLEEKPPFRIETGLGQVVVTFPCVEGRYRTSLTPMGWRD</sequence>
<reference evidence="1 2" key="1">
    <citation type="submission" date="2017-08" db="EMBL/GenBank/DDBJ databases">
        <title>The complete genome sequence of Maribacter sp. B1, isolated from deep-sea sediment.</title>
        <authorList>
            <person name="Wu Y.-H."/>
            <person name="Cheng H."/>
            <person name="Xu X.-W."/>
        </authorList>
    </citation>
    <scope>NUCLEOTIDE SEQUENCE [LARGE SCALE GENOMIC DNA]</scope>
    <source>
        <strain evidence="1 2">B1</strain>
    </source>
</reference>
<keyword evidence="2" id="KW-1185">Reference proteome</keyword>
<organism evidence="1 2">
    <name type="scientific">Maribacter cobaltidurans</name>
    <dbReference type="NCBI Taxonomy" id="1178778"/>
    <lineage>
        <taxon>Bacteria</taxon>
        <taxon>Pseudomonadati</taxon>
        <taxon>Bacteroidota</taxon>
        <taxon>Flavobacteriia</taxon>
        <taxon>Flavobacteriales</taxon>
        <taxon>Flavobacteriaceae</taxon>
        <taxon>Maribacter</taxon>
    </lineage>
</organism>
<accession>A0A223V297</accession>
<name>A0A223V297_9FLAO</name>
<dbReference type="Proteomes" id="UP000215244">
    <property type="component" value="Chromosome"/>
</dbReference>
<protein>
    <submittedName>
        <fullName evidence="1">Uncharacterized protein</fullName>
    </submittedName>
</protein>
<proteinExistence type="predicted"/>
<dbReference type="KEGG" id="marb:CJ263_04355"/>
<evidence type="ECO:0000313" key="1">
    <source>
        <dbReference type="EMBL" id="ASV29515.1"/>
    </source>
</evidence>